<dbReference type="InterPro" id="IPR015813">
    <property type="entry name" value="Pyrv/PenolPyrv_kinase-like_dom"/>
</dbReference>
<evidence type="ECO:0000256" key="3">
    <source>
        <dbReference type="ARBA" id="ARBA00022655"/>
    </source>
</evidence>
<feature type="binding site" evidence="5">
    <location>
        <position position="114"/>
    </location>
    <ligand>
        <name>Mg(2+)</name>
        <dbReference type="ChEBI" id="CHEBI:18420"/>
    </ligand>
</feature>
<feature type="binding site" evidence="5">
    <location>
        <position position="112"/>
    </location>
    <ligand>
        <name>3-methyl-2-oxobutanoate</name>
        <dbReference type="ChEBI" id="CHEBI:11851"/>
    </ligand>
</feature>
<comment type="caution">
    <text evidence="6">The sequence shown here is derived from an EMBL/GenBank/DDBJ whole genome shotgun (WGS) entry which is preliminary data.</text>
</comment>
<evidence type="ECO:0000256" key="5">
    <source>
        <dbReference type="HAMAP-Rule" id="MF_00156"/>
    </source>
</evidence>
<dbReference type="HAMAP" id="MF_00156">
    <property type="entry name" value="PanB"/>
    <property type="match status" value="1"/>
</dbReference>
<evidence type="ECO:0000256" key="2">
    <source>
        <dbReference type="ARBA" id="ARBA00011424"/>
    </source>
</evidence>
<evidence type="ECO:0000313" key="7">
    <source>
        <dbReference type="Proteomes" id="UP001290861"/>
    </source>
</evidence>
<dbReference type="Pfam" id="PF02548">
    <property type="entry name" value="Pantoate_transf"/>
    <property type="match status" value="1"/>
</dbReference>
<feature type="binding site" evidence="5">
    <location>
        <position position="82"/>
    </location>
    <ligand>
        <name>Mg(2+)</name>
        <dbReference type="ChEBI" id="CHEBI:18420"/>
    </ligand>
</feature>
<protein>
    <recommendedName>
        <fullName evidence="5">3-methyl-2-oxobutanoate hydroxymethyltransferase</fullName>
        <ecNumber evidence="5">2.1.2.11</ecNumber>
    </recommendedName>
    <alternativeName>
        <fullName evidence="5">Ketopantoate hydroxymethyltransferase</fullName>
        <shortName evidence="5">KPHMT</shortName>
    </alternativeName>
</protein>
<dbReference type="SUPFAM" id="SSF51621">
    <property type="entry name" value="Phosphoenolpyruvate/pyruvate domain"/>
    <property type="match status" value="1"/>
</dbReference>
<feature type="binding site" evidence="5">
    <location>
        <position position="43"/>
    </location>
    <ligand>
        <name>Mg(2+)</name>
        <dbReference type="ChEBI" id="CHEBI:18420"/>
    </ligand>
</feature>
<keyword evidence="5" id="KW-0963">Cytoplasm</keyword>
<reference evidence="6 7" key="1">
    <citation type="journal article" date="2024" name="Appl. Environ. Microbiol.">
        <title>Pontiella agarivorans sp. nov., a novel marine anaerobic bacterium capable of degrading macroalgal polysaccharides and fixing nitrogen.</title>
        <authorList>
            <person name="Liu N."/>
            <person name="Kivenson V."/>
            <person name="Peng X."/>
            <person name="Cui Z."/>
            <person name="Lankiewicz T.S."/>
            <person name="Gosselin K.M."/>
            <person name="English C.J."/>
            <person name="Blair E.M."/>
            <person name="O'Malley M.A."/>
            <person name="Valentine D.L."/>
        </authorList>
    </citation>
    <scope>NUCLEOTIDE SEQUENCE [LARGE SCALE GENOMIC DNA]</scope>
    <source>
        <strain evidence="6 7">NLcol2</strain>
    </source>
</reference>
<dbReference type="RefSeq" id="WP_322606966.1">
    <property type="nucleotide sequence ID" value="NZ_JARVCO010000002.1"/>
</dbReference>
<dbReference type="EC" id="2.1.2.11" evidence="5"/>
<keyword evidence="5" id="KW-0479">Metal-binding</keyword>
<feature type="active site" description="Proton acceptor" evidence="5">
    <location>
        <position position="181"/>
    </location>
</feature>
<dbReference type="Gene3D" id="3.20.20.60">
    <property type="entry name" value="Phosphoenolpyruvate-binding domains"/>
    <property type="match status" value="1"/>
</dbReference>
<feature type="binding site" evidence="5">
    <location>
        <position position="82"/>
    </location>
    <ligand>
        <name>3-methyl-2-oxobutanoate</name>
        <dbReference type="ChEBI" id="CHEBI:11851"/>
    </ligand>
</feature>
<dbReference type="GO" id="GO:0003864">
    <property type="term" value="F:3-methyl-2-oxobutanoate hydroxymethyltransferase activity"/>
    <property type="evidence" value="ECO:0007669"/>
    <property type="project" value="UniProtKB-EC"/>
</dbReference>
<keyword evidence="7" id="KW-1185">Reference proteome</keyword>
<proteinExistence type="inferred from homology"/>
<organism evidence="6 7">
    <name type="scientific">Pontiella agarivorans</name>
    <dbReference type="NCBI Taxonomy" id="3038953"/>
    <lineage>
        <taxon>Bacteria</taxon>
        <taxon>Pseudomonadati</taxon>
        <taxon>Kiritimatiellota</taxon>
        <taxon>Kiritimatiellia</taxon>
        <taxon>Kiritimatiellales</taxon>
        <taxon>Pontiellaceae</taxon>
        <taxon>Pontiella</taxon>
    </lineage>
</organism>
<dbReference type="InterPro" id="IPR040442">
    <property type="entry name" value="Pyrv_kinase-like_dom_sf"/>
</dbReference>
<comment type="subunit">
    <text evidence="2 5">Homodecamer; pentamer of dimers.</text>
</comment>
<comment type="catalytic activity">
    <reaction evidence="5">
        <text>(6R)-5,10-methylene-5,6,7,8-tetrahydrofolate + 3-methyl-2-oxobutanoate + H2O = 2-dehydropantoate + (6S)-5,6,7,8-tetrahydrofolate</text>
        <dbReference type="Rhea" id="RHEA:11824"/>
        <dbReference type="ChEBI" id="CHEBI:11561"/>
        <dbReference type="ChEBI" id="CHEBI:11851"/>
        <dbReference type="ChEBI" id="CHEBI:15377"/>
        <dbReference type="ChEBI" id="CHEBI:15636"/>
        <dbReference type="ChEBI" id="CHEBI:57453"/>
        <dbReference type="EC" id="2.1.2.11"/>
    </reaction>
</comment>
<dbReference type="PANTHER" id="PTHR20881">
    <property type="entry name" value="3-METHYL-2-OXOBUTANOATE HYDROXYMETHYLTRANSFERASE"/>
    <property type="match status" value="1"/>
</dbReference>
<evidence type="ECO:0000256" key="4">
    <source>
        <dbReference type="ARBA" id="ARBA00022679"/>
    </source>
</evidence>
<keyword evidence="4 5" id="KW-0808">Transferase</keyword>
<dbReference type="NCBIfam" id="TIGR00222">
    <property type="entry name" value="panB"/>
    <property type="match status" value="1"/>
</dbReference>
<feature type="binding site" evidence="5">
    <location>
        <begin position="43"/>
        <end position="44"/>
    </location>
    <ligand>
        <name>3-methyl-2-oxobutanoate</name>
        <dbReference type="ChEBI" id="CHEBI:11851"/>
    </ligand>
</feature>
<comment type="cofactor">
    <cofactor evidence="5">
        <name>Mg(2+)</name>
        <dbReference type="ChEBI" id="CHEBI:18420"/>
    </cofactor>
    <text evidence="5">Binds 1 Mg(2+) ion per subunit.</text>
</comment>
<evidence type="ECO:0000256" key="1">
    <source>
        <dbReference type="ARBA" id="ARBA00008676"/>
    </source>
</evidence>
<dbReference type="NCBIfam" id="NF001452">
    <property type="entry name" value="PRK00311.1"/>
    <property type="match status" value="1"/>
</dbReference>
<dbReference type="PIRSF" id="PIRSF000388">
    <property type="entry name" value="Pantoate_hydroxy_MeTrfase"/>
    <property type="match status" value="1"/>
</dbReference>
<dbReference type="Proteomes" id="UP001290861">
    <property type="component" value="Unassembled WGS sequence"/>
</dbReference>
<evidence type="ECO:0000313" key="6">
    <source>
        <dbReference type="EMBL" id="MDZ8117161.1"/>
    </source>
</evidence>
<dbReference type="InterPro" id="IPR003700">
    <property type="entry name" value="Pantoate_hydroxy_MeTrfase"/>
</dbReference>
<comment type="similarity">
    <text evidence="1 5">Belongs to the PanB family.</text>
</comment>
<dbReference type="EMBL" id="JARVCO010000002">
    <property type="protein sequence ID" value="MDZ8117161.1"/>
    <property type="molecule type" value="Genomic_DNA"/>
</dbReference>
<keyword evidence="3 5" id="KW-0566">Pantothenate biosynthesis</keyword>
<gene>
    <name evidence="5 6" type="primary">panB</name>
    <name evidence="6" type="ORF">P9H32_00855</name>
</gene>
<accession>A0ABU5MSN6</accession>
<name>A0ABU5MSN6_9BACT</name>
<comment type="pathway">
    <text evidence="5">Cofactor biosynthesis; (R)-pantothenate biosynthesis; (R)-pantoate from 3-methyl-2-oxobutanoate: step 1/2.</text>
</comment>
<dbReference type="PANTHER" id="PTHR20881:SF0">
    <property type="entry name" value="3-METHYL-2-OXOBUTANOATE HYDROXYMETHYLTRANSFERASE"/>
    <property type="match status" value="1"/>
</dbReference>
<keyword evidence="5" id="KW-0460">Magnesium</keyword>
<dbReference type="CDD" id="cd06557">
    <property type="entry name" value="KPHMT-like"/>
    <property type="match status" value="1"/>
</dbReference>
<sequence>MKWTASKLRALKGEQKIAMVTAYDALTGALADDAGIPAVLVGDSLGMTVLGYDTTLPVSMDEMVHHTAAVSRGVQNALVIADMPFMSYQPSLAAGLENAGRFLKEARADAVKIEGGAIRGELIESLVKNGIPVLGHIGLTPQSIKEMGGYKVQGKTSEQARQLMDDAMAVEQAGAFGLVLECVPAELGETLSKALTIPTIGIGAGSGCDGQVLVLTDLLGMSGKPVPKFVKHFAHLHGQIIDALQAYKSEVESGTFPADENIY</sequence>
<comment type="function">
    <text evidence="5">Catalyzes the reversible reaction in which hydroxymethyl group from 5,10-methylenetetrahydrofolate is transferred onto alpha-ketoisovalerate to form ketopantoate.</text>
</comment>
<comment type="subcellular location">
    <subcellularLocation>
        <location evidence="5">Cytoplasm</location>
    </subcellularLocation>
</comment>